<dbReference type="Pfam" id="PF17831">
    <property type="entry name" value="PDH_E1_M"/>
    <property type="match status" value="1"/>
</dbReference>
<gene>
    <name evidence="14" type="ordered locus">Nhal_2900</name>
</gene>
<dbReference type="InterPro" id="IPR004660">
    <property type="entry name" value="PDH_E1"/>
</dbReference>
<dbReference type="InterPro" id="IPR055152">
    <property type="entry name" value="Transketolase-like_C_2"/>
</dbReference>
<dbReference type="eggNOG" id="COG2609">
    <property type="taxonomic scope" value="Bacteria"/>
</dbReference>
<evidence type="ECO:0000259" key="12">
    <source>
        <dbReference type="Pfam" id="PF17831"/>
    </source>
</evidence>
<evidence type="ECO:0000256" key="8">
    <source>
        <dbReference type="ARBA" id="ARBA00051231"/>
    </source>
</evidence>
<keyword evidence="10" id="KW-0479">Metal-binding</keyword>
<reference evidence="15" key="1">
    <citation type="submission" date="2010-04" db="EMBL/GenBank/DDBJ databases">
        <title>Complete genome sequence of Nitrosococcus halophilus Nc4, a salt-adapted, aerobic obligate ammonia-oxidizing sulfur purple bacterium.</title>
        <authorList>
            <consortium name="US DOE Joint Genome Institute"/>
            <person name="Campbell M.A."/>
            <person name="Malfatti S.A."/>
            <person name="Chain P.S.G."/>
            <person name="Heidelberg J.F."/>
            <person name="Ward B.B."/>
            <person name="Klotz M.G."/>
        </authorList>
    </citation>
    <scope>NUCLEOTIDE SEQUENCE [LARGE SCALE GENOMIC DNA]</scope>
    <source>
        <strain evidence="15">Nc4</strain>
    </source>
</reference>
<evidence type="ECO:0000256" key="9">
    <source>
        <dbReference type="PIRNR" id="PIRNR000156"/>
    </source>
</evidence>
<dbReference type="GO" id="GO:0004739">
    <property type="term" value="F:pyruvate dehydrogenase (acetyl-transferring) activity"/>
    <property type="evidence" value="ECO:0007669"/>
    <property type="project" value="UniProtKB-EC"/>
</dbReference>
<dbReference type="NCBIfam" id="TIGR00759">
    <property type="entry name" value="aceE"/>
    <property type="match status" value="1"/>
</dbReference>
<keyword evidence="10" id="KW-0460">Magnesium</keyword>
<dbReference type="FunFam" id="3.40.50.970:FF:000011">
    <property type="entry name" value="Pyruvate dehydrogenase E1 component"/>
    <property type="match status" value="1"/>
</dbReference>
<dbReference type="SUPFAM" id="SSF52518">
    <property type="entry name" value="Thiamin diphosphate-binding fold (THDP-binding)"/>
    <property type="match status" value="2"/>
</dbReference>
<dbReference type="SUPFAM" id="SSF52922">
    <property type="entry name" value="TK C-terminal domain-like"/>
    <property type="match status" value="1"/>
</dbReference>
<organism evidence="14 15">
    <name type="scientific">Nitrosococcus halophilus (strain Nc4)</name>
    <dbReference type="NCBI Taxonomy" id="472759"/>
    <lineage>
        <taxon>Bacteria</taxon>
        <taxon>Pseudomonadati</taxon>
        <taxon>Pseudomonadota</taxon>
        <taxon>Gammaproteobacteria</taxon>
        <taxon>Chromatiales</taxon>
        <taxon>Chromatiaceae</taxon>
        <taxon>Nitrosococcus</taxon>
    </lineage>
</organism>
<evidence type="ECO:0000313" key="15">
    <source>
        <dbReference type="Proteomes" id="UP000001844"/>
    </source>
</evidence>
<feature type="domain" description="Transketolase N-terminal" evidence="11">
    <location>
        <begin position="108"/>
        <end position="302"/>
    </location>
</feature>
<dbReference type="RefSeq" id="WP_013033815.1">
    <property type="nucleotide sequence ID" value="NC_013960.1"/>
</dbReference>
<dbReference type="InterPro" id="IPR009014">
    <property type="entry name" value="Transketo_C/PFOR_II"/>
</dbReference>
<dbReference type="PANTHER" id="PTHR43825">
    <property type="entry name" value="PYRUVATE DEHYDROGENASE E1 COMPONENT"/>
    <property type="match status" value="1"/>
</dbReference>
<dbReference type="InterPro" id="IPR029061">
    <property type="entry name" value="THDP-binding"/>
</dbReference>
<dbReference type="EMBL" id="CP001798">
    <property type="protein sequence ID" value="ADE15963.1"/>
    <property type="molecule type" value="Genomic_DNA"/>
</dbReference>
<evidence type="ECO:0000259" key="11">
    <source>
        <dbReference type="Pfam" id="PF00456"/>
    </source>
</evidence>
<dbReference type="GO" id="GO:0046872">
    <property type="term" value="F:metal ion binding"/>
    <property type="evidence" value="ECO:0007669"/>
    <property type="project" value="UniProtKB-KW"/>
</dbReference>
<evidence type="ECO:0000256" key="4">
    <source>
        <dbReference type="ARBA" id="ARBA00017172"/>
    </source>
</evidence>
<evidence type="ECO:0000256" key="5">
    <source>
        <dbReference type="ARBA" id="ARBA00023002"/>
    </source>
</evidence>
<feature type="domain" description="Transketolase-like C-terminal" evidence="13">
    <location>
        <begin position="715"/>
        <end position="849"/>
    </location>
</feature>
<evidence type="ECO:0000256" key="6">
    <source>
        <dbReference type="ARBA" id="ARBA00023052"/>
    </source>
</evidence>
<dbReference type="EC" id="1.2.4.1" evidence="3 9"/>
<name>D5BYH5_NITHN</name>
<feature type="domain" description="Pyruvate dehydrogenase E1 component middle" evidence="12">
    <location>
        <begin position="483"/>
        <end position="701"/>
    </location>
</feature>
<evidence type="ECO:0000259" key="13">
    <source>
        <dbReference type="Pfam" id="PF22613"/>
    </source>
</evidence>
<sequence length="891" mass="100818">MAKNKAETSEDIEAQETREWLESLDYVLQQGGPRRTVRLLDRLRLHAQQAGVSLPYPANTPYINTIPADQQSPFPGSQEIERRIRSLVRWNAMAMVIRANREEEGIGGHISTFASAATLYEVGFNHFFRAKSKNQEGDLIYFQGHASPGTYARAFLEGRLSEQQLENFRRELKPEGGLASYPHPWLMPNFWEFPTVSMGLSPIMAIYQARFNRYLEDRGLKQPSKQKVWAFIGDGETDEPETLGAISLAAREKLDNLIFVVNCNLQRLDGPVRGNGKIIQELEAIFRGAGWNVIKVIWGRDWDPLLAKDYEGVLARRMEQAVDGDYQKYAVESGSYIREHFFGTDPRLQEMVKHLSDEQLRRLRTGGHDPEKVYGAYKAAVEHQGSPTVILARTIKGYGLGEAGEGKNITHQQKKLNEQELRDFRTRFGIPISDDRVAHAPFYKPPEDSPEMEYLHERRQALGGYLPARRVHCEPLQAPSEEFFAEFYQGTGERTMASTMAYVRMLAKLLRDPEIGKLIVPIIPDEARTFGMESLFRHVGIYSHVGQLYEPVDISTLLYYKEATDGQILEEGITEAGSISSFIAAGTAYATHGINTIPFFTFYSMFGFQRIGDFIWAAGDMRCHGFLVGATSGRTTLAGEGLQHQDGHSHALAYSVPNLKAYDPAYAYEIAVIIQDGIYRMYEQQEDVFYYLTVTNEFYPMPEMPEGAREGILRGMYRLKPSSNPDKELRAQLFGSGAILNEVLEAQKLLEDYQVAADVWSITSYKELYLEGHAVERWNMLHPMEKPRVPYVRQCLEEAPGVFVAASDYLKVLPDSIYRWFPRPVVSLGTDGFGRSDGRRALRDFFEVDARFITLATLGALAREGKVEPTLVQQAIKDLDIDPEKANPVTS</sequence>
<keyword evidence="7 9" id="KW-0670">Pyruvate</keyword>
<dbReference type="InterPro" id="IPR051157">
    <property type="entry name" value="PDH/Transketolase"/>
</dbReference>
<protein>
    <recommendedName>
        <fullName evidence="4 9">Pyruvate dehydrogenase E1 component</fullName>
        <ecNumber evidence="3 9">1.2.4.1</ecNumber>
    </recommendedName>
</protein>
<evidence type="ECO:0000256" key="2">
    <source>
        <dbReference type="ARBA" id="ARBA00003157"/>
    </source>
</evidence>
<evidence type="ECO:0000256" key="7">
    <source>
        <dbReference type="ARBA" id="ARBA00023317"/>
    </source>
</evidence>
<dbReference type="OrthoDB" id="9759664at2"/>
<dbReference type="KEGG" id="nhl:Nhal_2900"/>
<accession>D5BYH5</accession>
<evidence type="ECO:0000256" key="10">
    <source>
        <dbReference type="PIRSR" id="PIRSR000156-1"/>
    </source>
</evidence>
<dbReference type="Proteomes" id="UP000001844">
    <property type="component" value="Chromosome"/>
</dbReference>
<feature type="binding site" evidence="10">
    <location>
        <position position="234"/>
    </location>
    <ligand>
        <name>Mg(2+)</name>
        <dbReference type="ChEBI" id="CHEBI:18420"/>
    </ligand>
</feature>
<evidence type="ECO:0000256" key="3">
    <source>
        <dbReference type="ARBA" id="ARBA00012281"/>
    </source>
</evidence>
<feature type="binding site" evidence="10">
    <location>
        <position position="264"/>
    </location>
    <ligand>
        <name>Mg(2+)</name>
        <dbReference type="ChEBI" id="CHEBI:18420"/>
    </ligand>
</feature>
<dbReference type="InterPro" id="IPR041621">
    <property type="entry name" value="PDH_E1_M"/>
</dbReference>
<dbReference type="AlphaFoldDB" id="D5BYH5"/>
<keyword evidence="15" id="KW-1185">Reference proteome</keyword>
<keyword evidence="5 9" id="KW-0560">Oxidoreductase</keyword>
<proteinExistence type="predicted"/>
<dbReference type="STRING" id="472759.Nhal_2900"/>
<dbReference type="HOGENOM" id="CLU_009154_2_0_6"/>
<keyword evidence="6 9" id="KW-0786">Thiamine pyrophosphate</keyword>
<dbReference type="PIRSF" id="PIRSF000156">
    <property type="entry name" value="Pyruvate_dh_E1"/>
    <property type="match status" value="1"/>
</dbReference>
<evidence type="ECO:0000313" key="14">
    <source>
        <dbReference type="EMBL" id="ADE15963.1"/>
    </source>
</evidence>
<dbReference type="Pfam" id="PF22613">
    <property type="entry name" value="Transketolase_C_1"/>
    <property type="match status" value="1"/>
</dbReference>
<dbReference type="Pfam" id="PF00456">
    <property type="entry name" value="Transketolase_N"/>
    <property type="match status" value="1"/>
</dbReference>
<dbReference type="CDD" id="cd02017">
    <property type="entry name" value="TPP_E1_EcPDC_like"/>
    <property type="match status" value="1"/>
</dbReference>
<dbReference type="PANTHER" id="PTHR43825:SF3">
    <property type="entry name" value="PYRUVATE DEHYDROGENASE E1 COMPONENT"/>
    <property type="match status" value="1"/>
</dbReference>
<comment type="function">
    <text evidence="2 9">Component of the pyruvate dehydrogenase (PDH) complex, that catalyzes the overall conversion of pyruvate to acetyl-CoA and CO(2).</text>
</comment>
<dbReference type="Gene3D" id="3.40.50.920">
    <property type="match status" value="1"/>
</dbReference>
<comment type="cofactor">
    <cofactor evidence="10">
        <name>Mg(2+)</name>
        <dbReference type="ChEBI" id="CHEBI:18420"/>
    </cofactor>
</comment>
<comment type="catalytic activity">
    <reaction evidence="8 9">
        <text>N(6)-[(R)-lipoyl]-L-lysyl-[protein] + pyruvate + H(+) = N(6)-[(R)-S(8)-acetyldihydrolipoyl]-L-lysyl-[protein] + CO2</text>
        <dbReference type="Rhea" id="RHEA:19189"/>
        <dbReference type="Rhea" id="RHEA-COMP:10474"/>
        <dbReference type="Rhea" id="RHEA-COMP:10478"/>
        <dbReference type="ChEBI" id="CHEBI:15361"/>
        <dbReference type="ChEBI" id="CHEBI:15378"/>
        <dbReference type="ChEBI" id="CHEBI:16526"/>
        <dbReference type="ChEBI" id="CHEBI:83099"/>
        <dbReference type="ChEBI" id="CHEBI:83111"/>
        <dbReference type="EC" id="1.2.4.1"/>
    </reaction>
</comment>
<dbReference type="Gene3D" id="3.40.50.970">
    <property type="match status" value="2"/>
</dbReference>
<evidence type="ECO:0000256" key="1">
    <source>
        <dbReference type="ARBA" id="ARBA00001964"/>
    </source>
</evidence>
<dbReference type="InterPro" id="IPR035807">
    <property type="entry name" value="PDC_E1_N"/>
</dbReference>
<dbReference type="InterPro" id="IPR005474">
    <property type="entry name" value="Transketolase_N"/>
</dbReference>
<feature type="binding site" evidence="10">
    <location>
        <position position="266"/>
    </location>
    <ligand>
        <name>Mg(2+)</name>
        <dbReference type="ChEBI" id="CHEBI:18420"/>
    </ligand>
</feature>
<comment type="cofactor">
    <cofactor evidence="1 9">
        <name>thiamine diphosphate</name>
        <dbReference type="ChEBI" id="CHEBI:58937"/>
    </cofactor>
</comment>